<dbReference type="EMBL" id="CACVAU010000038">
    <property type="protein sequence ID" value="CAA6811633.1"/>
    <property type="molecule type" value="Genomic_DNA"/>
</dbReference>
<name>A0A6S6T906_9BACT</name>
<evidence type="ECO:0000313" key="1">
    <source>
        <dbReference type="EMBL" id="CAA6811633.1"/>
    </source>
</evidence>
<proteinExistence type="predicted"/>
<gene>
    <name evidence="1" type="ORF">HELGO_WM4052</name>
</gene>
<dbReference type="SUPFAM" id="SSF52540">
    <property type="entry name" value="P-loop containing nucleoside triphosphate hydrolases"/>
    <property type="match status" value="1"/>
</dbReference>
<accession>A0A6S6T906</accession>
<sequence length="424" mass="49277">MSNKERLEKYLLKEKTFLLDDINNGKTIMISGAWGAGKTHFWKEEIEKEQKKIQKDGEEVDKYTTEEYNEGLHSKLKDKACVYVSLYGKASIESIELDIYMKAYQNIVGDADFVSKTCSVFTNVGKNLGNMAHKGAGGAFSWIENLVDKDKFDKAGKYLENGGVICFDDFERKSKDIDLNDLFGFISQLALEYRCKVIIILNSDVFKGKEAEIFKNVKEKTVNKFLYFEPTIKELFDSITKDEKYSILDDYKSDILKAIEETEELNARIYMQVLDNCLEWLIVKESLDTKIVRVLTLGTFNFVLNHMVFDYVTPINKNTSSMRNDYTYKEINFTILTVNKVFRHIDDSKYTNGFMNNSSVPRNIKEKELIEFLLNKGVDREYLEKNKKKIEALWKYGYRLYYVASVDKETYNEIAQFIKSGILI</sequence>
<dbReference type="AlphaFoldDB" id="A0A6S6T906"/>
<dbReference type="InterPro" id="IPR027417">
    <property type="entry name" value="P-loop_NTPase"/>
</dbReference>
<reference evidence="1" key="1">
    <citation type="submission" date="2020-01" db="EMBL/GenBank/DDBJ databases">
        <authorList>
            <person name="Meier V. D."/>
            <person name="Meier V D."/>
        </authorList>
    </citation>
    <scope>NUCLEOTIDE SEQUENCE</scope>
    <source>
        <strain evidence="1">HLG_WM_MAG_05</strain>
    </source>
</reference>
<organism evidence="1">
    <name type="scientific">uncultured Sulfurovum sp</name>
    <dbReference type="NCBI Taxonomy" id="269237"/>
    <lineage>
        <taxon>Bacteria</taxon>
        <taxon>Pseudomonadati</taxon>
        <taxon>Campylobacterota</taxon>
        <taxon>Epsilonproteobacteria</taxon>
        <taxon>Campylobacterales</taxon>
        <taxon>Sulfurovaceae</taxon>
        <taxon>Sulfurovum</taxon>
        <taxon>environmental samples</taxon>
    </lineage>
</organism>
<dbReference type="Gene3D" id="3.40.50.300">
    <property type="entry name" value="P-loop containing nucleotide triphosphate hydrolases"/>
    <property type="match status" value="1"/>
</dbReference>
<protein>
    <submittedName>
        <fullName evidence="1">Uncharacterized protein</fullName>
    </submittedName>
</protein>